<protein>
    <submittedName>
        <fullName evidence="3">Uncharacterized protein</fullName>
    </submittedName>
</protein>
<comment type="similarity">
    <text evidence="1">Belongs to the UPF0696 family.</text>
</comment>
<evidence type="ECO:0000256" key="1">
    <source>
        <dbReference type="ARBA" id="ARBA00010568"/>
    </source>
</evidence>
<gene>
    <name evidence="3" type="ORF">BDP27DRAFT_1291093</name>
</gene>
<accession>A0A9P5Q112</accession>
<evidence type="ECO:0000313" key="4">
    <source>
        <dbReference type="Proteomes" id="UP000772434"/>
    </source>
</evidence>
<name>A0A9P5Q112_9AGAR</name>
<dbReference type="OrthoDB" id="10067381at2759"/>
<dbReference type="EMBL" id="JADNRY010000030">
    <property type="protein sequence ID" value="KAF9071650.1"/>
    <property type="molecule type" value="Genomic_DNA"/>
</dbReference>
<feature type="region of interest" description="Disordered" evidence="2">
    <location>
        <begin position="250"/>
        <end position="340"/>
    </location>
</feature>
<reference evidence="3" key="1">
    <citation type="submission" date="2020-11" db="EMBL/GenBank/DDBJ databases">
        <authorList>
            <consortium name="DOE Joint Genome Institute"/>
            <person name="Ahrendt S."/>
            <person name="Riley R."/>
            <person name="Andreopoulos W."/>
            <person name="Labutti K."/>
            <person name="Pangilinan J."/>
            <person name="Ruiz-Duenas F.J."/>
            <person name="Barrasa J.M."/>
            <person name="Sanchez-Garcia M."/>
            <person name="Camarero S."/>
            <person name="Miyauchi S."/>
            <person name="Serrano A."/>
            <person name="Linde D."/>
            <person name="Babiker R."/>
            <person name="Drula E."/>
            <person name="Ayuso-Fernandez I."/>
            <person name="Pacheco R."/>
            <person name="Padilla G."/>
            <person name="Ferreira P."/>
            <person name="Barriuso J."/>
            <person name="Kellner H."/>
            <person name="Castanera R."/>
            <person name="Alfaro M."/>
            <person name="Ramirez L."/>
            <person name="Pisabarro A.G."/>
            <person name="Kuo A."/>
            <person name="Tritt A."/>
            <person name="Lipzen A."/>
            <person name="He G."/>
            <person name="Yan M."/>
            <person name="Ng V."/>
            <person name="Cullen D."/>
            <person name="Martin F."/>
            <person name="Rosso M.-N."/>
            <person name="Henrissat B."/>
            <person name="Hibbett D."/>
            <person name="Martinez A.T."/>
            <person name="Grigoriev I.V."/>
        </authorList>
    </citation>
    <scope>NUCLEOTIDE SEQUENCE</scope>
    <source>
        <strain evidence="3">AH 40177</strain>
    </source>
</reference>
<dbReference type="PANTHER" id="PTHR31977">
    <property type="entry name" value="UPF0696 PROTEIN C11ORF68"/>
    <property type="match status" value="1"/>
</dbReference>
<dbReference type="PANTHER" id="PTHR31977:SF1">
    <property type="entry name" value="UPF0696 PROTEIN C11ORF68"/>
    <property type="match status" value="1"/>
</dbReference>
<feature type="compositionally biased region" description="Basic and acidic residues" evidence="2">
    <location>
        <begin position="250"/>
        <end position="267"/>
    </location>
</feature>
<keyword evidence="4" id="KW-1185">Reference proteome</keyword>
<sequence>MAEENEDTVPLRGYKYAWSPFMAVDINIKDFLDKFRPSMVENDGTKPWIWVDSGRRDDEDALAQTAKVTALEEAKKTLEEITTQIEAIKNDPAIPTRSNKKTGAKSKKELREELQASAREKFKVIAEKYQYFCGKWLIFASSEKVDMIWKNLANSLIEGPLANTKAFCVKVSTFSSEPNYRHVICLYLPNVYDKNEVTKVMKILIGDYGVNLTGVKSDMYTLIGVNSKHPSGIPSTIWRNTDLMSEKEMQELKAGHTKADARTKDSDNTGASTSVPNRLASKKKKQDVFASDDEDDEGEQRRKDALAKKKQAVALTKTATKRTNVSDDESEDKDAKRQKR</sequence>
<dbReference type="Proteomes" id="UP000772434">
    <property type="component" value="Unassembled WGS sequence"/>
</dbReference>
<evidence type="ECO:0000256" key="2">
    <source>
        <dbReference type="SAM" id="MobiDB-lite"/>
    </source>
</evidence>
<proteinExistence type="inferred from homology"/>
<dbReference type="Pfam" id="PF08939">
    <property type="entry name" value="Bles03"/>
    <property type="match status" value="1"/>
</dbReference>
<dbReference type="SUPFAM" id="SSF55418">
    <property type="entry name" value="eIF4e-like"/>
    <property type="match status" value="1"/>
</dbReference>
<organism evidence="3 4">
    <name type="scientific">Rhodocollybia butyracea</name>
    <dbReference type="NCBI Taxonomy" id="206335"/>
    <lineage>
        <taxon>Eukaryota</taxon>
        <taxon>Fungi</taxon>
        <taxon>Dikarya</taxon>
        <taxon>Basidiomycota</taxon>
        <taxon>Agaricomycotina</taxon>
        <taxon>Agaricomycetes</taxon>
        <taxon>Agaricomycetidae</taxon>
        <taxon>Agaricales</taxon>
        <taxon>Marasmiineae</taxon>
        <taxon>Omphalotaceae</taxon>
        <taxon>Rhodocollybia</taxon>
    </lineage>
</organism>
<dbReference type="InterPro" id="IPR023398">
    <property type="entry name" value="TIF_eIF4e-like"/>
</dbReference>
<dbReference type="Gene3D" id="3.30.760.10">
    <property type="entry name" value="RNA Cap, Translation Initiation Factor Eif4e"/>
    <property type="match status" value="1"/>
</dbReference>
<dbReference type="InterPro" id="IPR015034">
    <property type="entry name" value="Bles03"/>
</dbReference>
<evidence type="ECO:0000313" key="3">
    <source>
        <dbReference type="EMBL" id="KAF9071650.1"/>
    </source>
</evidence>
<dbReference type="AlphaFoldDB" id="A0A9P5Q112"/>
<comment type="caution">
    <text evidence="3">The sequence shown here is derived from an EMBL/GenBank/DDBJ whole genome shotgun (WGS) entry which is preliminary data.</text>
</comment>